<name>A0A059FRQ3_9PROT</name>
<dbReference type="EMBL" id="ARYI01000008">
    <property type="protein sequence ID" value="KCZ93118.1"/>
    <property type="molecule type" value="Genomic_DNA"/>
</dbReference>
<gene>
    <name evidence="1" type="ORF">HHI_10554</name>
</gene>
<comment type="caution">
    <text evidence="1">The sequence shown here is derived from an EMBL/GenBank/DDBJ whole genome shotgun (WGS) entry which is preliminary data.</text>
</comment>
<dbReference type="Proteomes" id="UP000025061">
    <property type="component" value="Unassembled WGS sequence"/>
</dbReference>
<keyword evidence="2" id="KW-1185">Reference proteome</keyword>
<organism evidence="1 2">
    <name type="scientific">Hyphomonas hirschiana VP5</name>
    <dbReference type="NCBI Taxonomy" id="1280951"/>
    <lineage>
        <taxon>Bacteria</taxon>
        <taxon>Pseudomonadati</taxon>
        <taxon>Pseudomonadota</taxon>
        <taxon>Alphaproteobacteria</taxon>
        <taxon>Hyphomonadales</taxon>
        <taxon>Hyphomonadaceae</taxon>
        <taxon>Hyphomonas</taxon>
    </lineage>
</organism>
<dbReference type="AlphaFoldDB" id="A0A059FRQ3"/>
<accession>A0A059FRQ3</accession>
<evidence type="ECO:0000313" key="1">
    <source>
        <dbReference type="EMBL" id="KCZ93118.1"/>
    </source>
</evidence>
<proteinExistence type="predicted"/>
<dbReference type="PATRIC" id="fig|1280951.3.peg.2128"/>
<dbReference type="OrthoDB" id="3777295at2"/>
<evidence type="ECO:0000313" key="2">
    <source>
        <dbReference type="Proteomes" id="UP000025061"/>
    </source>
</evidence>
<sequence>MTGIIESFTGKLAYTSGAPDRFGAERGRESFRIDVHRDGCKVVSAHCEIDDPPPVVRDVSLRIDPQGRPADCFVRIAVGGAFRGSAWFTFDSAQAECEAQTLMEGRVSQKMPLQRPLPGFGNHAIINDGMLLSQYDLTQGPGTQIVEKLLLSSPDHRGATGPLLFAVDLAIQYHGPETIETAAGRFDAHKFSYTDVPGLLQAHPPYDLWCTADGHYILLKAEVGGYMQTRYELVQLCHLKHAAA</sequence>
<protein>
    <submittedName>
        <fullName evidence="1">Uncharacterized protein</fullName>
    </submittedName>
</protein>
<dbReference type="RefSeq" id="WP_035591635.1">
    <property type="nucleotide sequence ID" value="NZ_ARYI01000008.1"/>
</dbReference>
<reference evidence="1 2" key="1">
    <citation type="submission" date="2013-04" db="EMBL/GenBank/DDBJ databases">
        <title>Hyphomonas hirschiana VP5 Genome Sequencing.</title>
        <authorList>
            <person name="Lai Q."/>
            <person name="Shao Z."/>
        </authorList>
    </citation>
    <scope>NUCLEOTIDE SEQUENCE [LARGE SCALE GENOMIC DNA]</scope>
    <source>
        <strain evidence="1 2">VP5</strain>
    </source>
</reference>